<protein>
    <submittedName>
        <fullName evidence="2">Uncharacterized protein</fullName>
    </submittedName>
</protein>
<accession>A0A8A2VDS8</accession>
<evidence type="ECO:0000313" key="3">
    <source>
        <dbReference type="Proteomes" id="UP000663203"/>
    </source>
</evidence>
<keyword evidence="3" id="KW-1185">Reference proteome</keyword>
<keyword evidence="1" id="KW-0812">Transmembrane</keyword>
<dbReference type="EMBL" id="CP071462">
    <property type="protein sequence ID" value="QSX00234.1"/>
    <property type="molecule type" value="Genomic_DNA"/>
</dbReference>
<feature type="transmembrane region" description="Helical" evidence="1">
    <location>
        <begin position="41"/>
        <end position="66"/>
    </location>
</feature>
<reference evidence="2 3" key="1">
    <citation type="submission" date="2021-03" db="EMBL/GenBank/DDBJ databases">
        <title>Haloterrigena longa sp. nov. and Haloterrigena limicola sp. nov., extremely halophilic archaea isolated from a salt lake.</title>
        <authorList>
            <person name="Henglin C."/>
        </authorList>
    </citation>
    <scope>NUCLEOTIDE SEQUENCE [LARGE SCALE GENOMIC DNA]</scope>
    <source>
        <strain evidence="2 3">KZCA68</strain>
    </source>
</reference>
<sequence>MSTGSPERGRSISKRKLVENVFLGVLGVSFTVFAVGDTTEYLPFILNNVAAVLVGVITGILVFYLVEMTTAGNTVETSFRESQLLTAVVLFGLLLVAVGIIELAGGSNSESGVAWVIGFSVIVPIASVISYLRGRGSTADLDLS</sequence>
<dbReference type="AlphaFoldDB" id="A0A8A2VDS8"/>
<feature type="transmembrane region" description="Helical" evidence="1">
    <location>
        <begin position="112"/>
        <end position="132"/>
    </location>
</feature>
<evidence type="ECO:0000313" key="2">
    <source>
        <dbReference type="EMBL" id="QSX00234.1"/>
    </source>
</evidence>
<keyword evidence="1" id="KW-0472">Membrane</keyword>
<gene>
    <name evidence="2" type="ORF">J0X25_04515</name>
</gene>
<dbReference type="KEGG" id="hakz:J0X25_04515"/>
<evidence type="ECO:0000256" key="1">
    <source>
        <dbReference type="SAM" id="Phobius"/>
    </source>
</evidence>
<dbReference type="Proteomes" id="UP000663203">
    <property type="component" value="Chromosome"/>
</dbReference>
<organism evidence="2 3">
    <name type="scientific">Haloterrigena alkaliphila</name>
    <dbReference type="NCBI Taxonomy" id="2816475"/>
    <lineage>
        <taxon>Archaea</taxon>
        <taxon>Methanobacteriati</taxon>
        <taxon>Methanobacteriota</taxon>
        <taxon>Stenosarchaea group</taxon>
        <taxon>Halobacteria</taxon>
        <taxon>Halobacteriales</taxon>
        <taxon>Natrialbaceae</taxon>
        <taxon>Haloterrigena</taxon>
    </lineage>
</organism>
<proteinExistence type="predicted"/>
<dbReference type="RefSeq" id="WP_207289954.1">
    <property type="nucleotide sequence ID" value="NZ_CP071462.1"/>
</dbReference>
<dbReference type="GeneID" id="63186542"/>
<feature type="transmembrane region" description="Helical" evidence="1">
    <location>
        <begin position="17"/>
        <end position="35"/>
    </location>
</feature>
<name>A0A8A2VDS8_9EURY</name>
<keyword evidence="1" id="KW-1133">Transmembrane helix</keyword>
<feature type="transmembrane region" description="Helical" evidence="1">
    <location>
        <begin position="87"/>
        <end position="106"/>
    </location>
</feature>